<dbReference type="Gene3D" id="1.20.1600.10">
    <property type="entry name" value="Outer membrane efflux proteins (OEP)"/>
    <property type="match status" value="1"/>
</dbReference>
<dbReference type="EMBL" id="OZ024668">
    <property type="protein sequence ID" value="CAK9889459.1"/>
    <property type="molecule type" value="Genomic_DNA"/>
</dbReference>
<evidence type="ECO:0000256" key="5">
    <source>
        <dbReference type="ARBA" id="ARBA00023136"/>
    </source>
</evidence>
<evidence type="ECO:0000256" key="4">
    <source>
        <dbReference type="ARBA" id="ARBA00022692"/>
    </source>
</evidence>
<comment type="subcellular location">
    <subcellularLocation>
        <location evidence="1">Membrane</location>
    </subcellularLocation>
</comment>
<reference evidence="8 10" key="2">
    <citation type="submission" date="2024-03" db="EMBL/GenBank/DDBJ databases">
        <authorList>
            <person name="Alaster D. Moffat"/>
            <person name="Govind Chandra"/>
            <person name="Andrew W. Truman"/>
        </authorList>
    </citation>
    <scope>NUCLEOTIDE SEQUENCE [LARGE SCALE GENOMIC DNA]</scope>
    <source>
        <strain evidence="8">PS652</strain>
    </source>
</reference>
<reference evidence="9" key="1">
    <citation type="submission" date="2019-09" db="EMBL/GenBank/DDBJ databases">
        <authorList>
            <person name="Chandra G."/>
            <person name="Truman W A."/>
        </authorList>
    </citation>
    <scope>NUCLEOTIDE SEQUENCE [LARGE SCALE GENOMIC DNA]</scope>
    <source>
        <strain evidence="9">PS652</strain>
    </source>
</reference>
<dbReference type="GO" id="GO:0015562">
    <property type="term" value="F:efflux transmembrane transporter activity"/>
    <property type="evidence" value="ECO:0007669"/>
    <property type="project" value="InterPro"/>
</dbReference>
<evidence type="ECO:0000313" key="9">
    <source>
        <dbReference type="EMBL" id="VVM43599.1"/>
    </source>
</evidence>
<dbReference type="RefSeq" id="WP_038995416.1">
    <property type="nucleotide sequence ID" value="NZ_OZ024668.1"/>
</dbReference>
<keyword evidence="6" id="KW-0998">Cell outer membrane</keyword>
<dbReference type="InterPro" id="IPR003423">
    <property type="entry name" value="OMP_efflux"/>
</dbReference>
<name>A0A5E6PKN9_PSEFL</name>
<proteinExistence type="inferred from homology"/>
<evidence type="ECO:0000256" key="1">
    <source>
        <dbReference type="ARBA" id="ARBA00004370"/>
    </source>
</evidence>
<dbReference type="GO" id="GO:0016020">
    <property type="term" value="C:membrane"/>
    <property type="evidence" value="ECO:0007669"/>
    <property type="project" value="UniProtKB-SubCell"/>
</dbReference>
<accession>A0A5E6PKN9</accession>
<protein>
    <recommendedName>
        <fullName evidence="11">Outer membrane protein TolC</fullName>
    </recommendedName>
</protein>
<evidence type="ECO:0000256" key="6">
    <source>
        <dbReference type="ARBA" id="ARBA00023237"/>
    </source>
</evidence>
<organism evidence="9">
    <name type="scientific">Pseudomonas fluorescens</name>
    <dbReference type="NCBI Taxonomy" id="294"/>
    <lineage>
        <taxon>Bacteria</taxon>
        <taxon>Pseudomonadati</taxon>
        <taxon>Pseudomonadota</taxon>
        <taxon>Gammaproteobacteria</taxon>
        <taxon>Pseudomonadales</taxon>
        <taxon>Pseudomonadaceae</taxon>
        <taxon>Pseudomonas</taxon>
    </lineage>
</organism>
<keyword evidence="5" id="KW-0472">Membrane</keyword>
<keyword evidence="4" id="KW-0812">Transmembrane</keyword>
<feature type="coiled-coil region" evidence="7">
    <location>
        <begin position="102"/>
        <end position="129"/>
    </location>
</feature>
<sequence>MRSFLLILTLSMTCSLVQGEPLTLQELLDRQQNDPLLRAGAADLRALEAEAKLHEDRAGWQVFAGAGVGRFEELVTDDIRDDYYGRNLSLGVRHPLLGSLNRQLELLEANQYQQQRQQLRQALLRASRRLALRSAYADWWRAQQELALCQTLHTAAVEAAEKIHLRHRSGWLRDSQAQLRLGEWQAMTQRCEGLPRLEADIRADISVLSARPVPASAQAVAEPLALAPEPPDRWQTMLNRHPRISEKQNLRAEADEQRHSPWYHAVDSDVIVAASKEYRSGAEKSGSGMLVALNFSMPFDLVGNSRARKQLAEARYDAATERLEAERQTLGLELSKALRAQYAGQISLEQRRQQRSVVAQALQEEERRDTSGSDEGFDGQLLAKRLYHQSGFDLIAAWHAAWLRQANLDLLVEDAPEAEQLLGRERQQWSPLNSTATAFPLLANTLLPSAPGRTSTTTTATWNQATYVWNSSALLDRRRSDTELQALRTAGMSKIYLGLNGAQVRNLAATRQALEQLLAKATRQDMQISLLLGDPSWIEAGQRHELIELLEKLQGLAFTSLHLDLEVEQLGWPVADQRLRDWLDTLKAAAATSPWPVEIASHPRWFEPDPPGKTCVPCALPALDVRQVSVMIYTSNGERGAERAKAIARRWPDLRFRLAQSVEPQLLKSESWAGHSPEQLQQQVADWRTQLSPHGIAGIDWQAWADYPKR</sequence>
<dbReference type="EMBL" id="CABVHG010000002">
    <property type="protein sequence ID" value="VVM43599.1"/>
    <property type="molecule type" value="Genomic_DNA"/>
</dbReference>
<dbReference type="Proteomes" id="UP000326595">
    <property type="component" value="Chromosome"/>
</dbReference>
<dbReference type="Pfam" id="PF02321">
    <property type="entry name" value="OEP"/>
    <property type="match status" value="1"/>
</dbReference>
<evidence type="ECO:0000256" key="7">
    <source>
        <dbReference type="SAM" id="Coils"/>
    </source>
</evidence>
<comment type="similarity">
    <text evidence="2">Belongs to the outer membrane factor (OMF) (TC 1.B.17) family.</text>
</comment>
<evidence type="ECO:0000313" key="10">
    <source>
        <dbReference type="Proteomes" id="UP000326595"/>
    </source>
</evidence>
<evidence type="ECO:0000256" key="2">
    <source>
        <dbReference type="ARBA" id="ARBA00007613"/>
    </source>
</evidence>
<dbReference type="AlphaFoldDB" id="A0A5E6PKN9"/>
<dbReference type="SUPFAM" id="SSF56954">
    <property type="entry name" value="Outer membrane efflux proteins (OEP)"/>
    <property type="match status" value="1"/>
</dbReference>
<evidence type="ECO:0008006" key="11">
    <source>
        <dbReference type="Google" id="ProtNLM"/>
    </source>
</evidence>
<keyword evidence="3" id="KW-1134">Transmembrane beta strand</keyword>
<evidence type="ECO:0000256" key="3">
    <source>
        <dbReference type="ARBA" id="ARBA00022452"/>
    </source>
</evidence>
<gene>
    <name evidence="9" type="ORF">PS652_00400</name>
    <name evidence="8" type="ORF">PS652_02288</name>
</gene>
<keyword evidence="7" id="KW-0175">Coiled coil</keyword>
<evidence type="ECO:0000313" key="8">
    <source>
        <dbReference type="EMBL" id="CAK9889459.1"/>
    </source>
</evidence>